<keyword evidence="6" id="KW-1185">Reference proteome</keyword>
<dbReference type="PANTHER" id="PTHR35747">
    <property type="entry name" value="BIFUNCTIONAL INHIBITOR/LIPID-TRANSFER PROTEIN/SEED STORAGE 2S ALBUMIN SUPERFAMILY PROTEIN"/>
    <property type="match status" value="1"/>
</dbReference>
<feature type="domain" description="Bifunctional inhibitor/plant lipid transfer protein/seed storage helical" evidence="4">
    <location>
        <begin position="15"/>
        <end position="112"/>
    </location>
</feature>
<dbReference type="CDD" id="cd00010">
    <property type="entry name" value="AAI_LTSS"/>
    <property type="match status" value="1"/>
</dbReference>
<dbReference type="Pfam" id="PF14368">
    <property type="entry name" value="LTP_2"/>
    <property type="match status" value="1"/>
</dbReference>
<evidence type="ECO:0000259" key="4">
    <source>
        <dbReference type="Pfam" id="PF14368"/>
    </source>
</evidence>
<dbReference type="Gene3D" id="1.10.110.10">
    <property type="entry name" value="Plant lipid-transfer and hydrophobic proteins"/>
    <property type="match status" value="1"/>
</dbReference>
<dbReference type="InterPro" id="IPR016140">
    <property type="entry name" value="Bifunc_inhib/LTP/seed_store"/>
</dbReference>
<feature type="transmembrane region" description="Helical" evidence="2">
    <location>
        <begin position="190"/>
        <end position="208"/>
    </location>
</feature>
<evidence type="ECO:0000313" key="5">
    <source>
        <dbReference type="EMBL" id="KDO74528.1"/>
    </source>
</evidence>
<reference evidence="5 6" key="1">
    <citation type="submission" date="2014-04" db="EMBL/GenBank/DDBJ databases">
        <authorList>
            <consortium name="International Citrus Genome Consortium"/>
            <person name="Gmitter F."/>
            <person name="Chen C."/>
            <person name="Farmerie W."/>
            <person name="Harkins T."/>
            <person name="Desany B."/>
            <person name="Mohiuddin M."/>
            <person name="Kodira C."/>
            <person name="Borodovsky M."/>
            <person name="Lomsadze A."/>
            <person name="Burns P."/>
            <person name="Jenkins J."/>
            <person name="Prochnik S."/>
            <person name="Shu S."/>
            <person name="Chapman J."/>
            <person name="Pitluck S."/>
            <person name="Schmutz J."/>
            <person name="Rokhsar D."/>
        </authorList>
    </citation>
    <scope>NUCLEOTIDE SEQUENCE</scope>
</reference>
<dbReference type="InterPro" id="IPR036312">
    <property type="entry name" value="Bifun_inhib/LTP/seed_sf"/>
</dbReference>
<feature type="signal peptide" evidence="3">
    <location>
        <begin position="1"/>
        <end position="18"/>
    </location>
</feature>
<dbReference type="InterPro" id="IPR053353">
    <property type="entry name" value="Plant_LTP_GPI-anchored"/>
</dbReference>
<feature type="compositionally biased region" description="Low complexity" evidence="1">
    <location>
        <begin position="136"/>
        <end position="150"/>
    </location>
</feature>
<feature type="chain" id="PRO_5001637657" description="Bifunctional inhibitor/plant lipid transfer protein/seed storage helical domain-containing protein" evidence="3">
    <location>
        <begin position="19"/>
        <end position="210"/>
    </location>
</feature>
<evidence type="ECO:0000313" key="6">
    <source>
        <dbReference type="Proteomes" id="UP000027120"/>
    </source>
</evidence>
<organism evidence="5 6">
    <name type="scientific">Citrus sinensis</name>
    <name type="common">Sweet orange</name>
    <name type="synonym">Citrus aurantium var. sinensis</name>
    <dbReference type="NCBI Taxonomy" id="2711"/>
    <lineage>
        <taxon>Eukaryota</taxon>
        <taxon>Viridiplantae</taxon>
        <taxon>Streptophyta</taxon>
        <taxon>Embryophyta</taxon>
        <taxon>Tracheophyta</taxon>
        <taxon>Spermatophyta</taxon>
        <taxon>Magnoliopsida</taxon>
        <taxon>eudicotyledons</taxon>
        <taxon>Gunneridae</taxon>
        <taxon>Pentapetalae</taxon>
        <taxon>rosids</taxon>
        <taxon>malvids</taxon>
        <taxon>Sapindales</taxon>
        <taxon>Rutaceae</taxon>
        <taxon>Aurantioideae</taxon>
        <taxon>Citrus</taxon>
    </lineage>
</organism>
<proteinExistence type="predicted"/>
<keyword evidence="2" id="KW-0472">Membrane</keyword>
<dbReference type="STRING" id="2711.A0A067G4J7"/>
<evidence type="ECO:0000256" key="1">
    <source>
        <dbReference type="SAM" id="MobiDB-lite"/>
    </source>
</evidence>
<keyword evidence="2" id="KW-0812">Transmembrane</keyword>
<dbReference type="AlphaFoldDB" id="A0A067G4J7"/>
<sequence length="210" mass="21638">MAVLFLLVTFNLILATSAQISSTSPPPPSGCTTELVAFSPCLTYVSLPPNNLTETVPSQCCDAVSSAFDSGDGNCLCYLIRQPLIFGFPLNETRLDSLSSACNTNGSLESICSSGSLGLPPLRSTTGSEISKPLDSEPAAASAPSRSITPKPGSNSSPTLSLPAADGARSPAVLSSPAKPASGSYPTKPIFSSIGWLLPAILIFLVFFHV</sequence>
<keyword evidence="3" id="KW-0732">Signal</keyword>
<dbReference type="PANTHER" id="PTHR35747:SF2">
    <property type="entry name" value="NON-SPECIFIC LIPID TRANSFER PROTEIN GPI-ANCHORED 25"/>
    <property type="match status" value="1"/>
</dbReference>
<dbReference type="eggNOG" id="ENOG502SA2F">
    <property type="taxonomic scope" value="Eukaryota"/>
</dbReference>
<feature type="region of interest" description="Disordered" evidence="1">
    <location>
        <begin position="124"/>
        <end position="185"/>
    </location>
</feature>
<accession>A0A067G4J7</accession>
<dbReference type="PaxDb" id="2711-XP_006489593.1"/>
<dbReference type="Proteomes" id="UP000027120">
    <property type="component" value="Unassembled WGS sequence"/>
</dbReference>
<dbReference type="EMBL" id="KK784883">
    <property type="protein sequence ID" value="KDO74528.1"/>
    <property type="molecule type" value="Genomic_DNA"/>
</dbReference>
<gene>
    <name evidence="5" type="ORF">CISIN_1g037673mg</name>
</gene>
<dbReference type="SUPFAM" id="SSF47699">
    <property type="entry name" value="Bifunctional inhibitor/lipid-transfer protein/seed storage 2S albumin"/>
    <property type="match status" value="1"/>
</dbReference>
<evidence type="ECO:0000256" key="2">
    <source>
        <dbReference type="SAM" id="Phobius"/>
    </source>
</evidence>
<evidence type="ECO:0000256" key="3">
    <source>
        <dbReference type="SAM" id="SignalP"/>
    </source>
</evidence>
<protein>
    <recommendedName>
        <fullName evidence="4">Bifunctional inhibitor/plant lipid transfer protein/seed storage helical domain-containing protein</fullName>
    </recommendedName>
</protein>
<keyword evidence="2" id="KW-1133">Transmembrane helix</keyword>
<name>A0A067G4J7_CITSI</name>